<name>A0AAD7QCE0_QUISA</name>
<evidence type="ECO:0000259" key="5">
    <source>
        <dbReference type="Pfam" id="PF01145"/>
    </source>
</evidence>
<evidence type="ECO:0000256" key="3">
    <source>
        <dbReference type="ARBA" id="ARBA00011786"/>
    </source>
</evidence>
<organism evidence="6 7">
    <name type="scientific">Quillaja saponaria</name>
    <name type="common">Soap bark tree</name>
    <dbReference type="NCBI Taxonomy" id="32244"/>
    <lineage>
        <taxon>Eukaryota</taxon>
        <taxon>Viridiplantae</taxon>
        <taxon>Streptophyta</taxon>
        <taxon>Embryophyta</taxon>
        <taxon>Tracheophyta</taxon>
        <taxon>Spermatophyta</taxon>
        <taxon>Magnoliopsida</taxon>
        <taxon>eudicotyledons</taxon>
        <taxon>Gunneridae</taxon>
        <taxon>Pentapetalae</taxon>
        <taxon>rosids</taxon>
        <taxon>fabids</taxon>
        <taxon>Fabales</taxon>
        <taxon>Quillajaceae</taxon>
        <taxon>Quillaja</taxon>
    </lineage>
</organism>
<dbReference type="InterPro" id="IPR036013">
    <property type="entry name" value="Band_7/SPFH_dom_sf"/>
</dbReference>
<dbReference type="EMBL" id="JARAOO010000002">
    <property type="protein sequence ID" value="KAJ7978956.1"/>
    <property type="molecule type" value="Genomic_DNA"/>
</dbReference>
<evidence type="ECO:0000256" key="4">
    <source>
        <dbReference type="RuleBase" id="RU366048"/>
    </source>
</evidence>
<evidence type="ECO:0000256" key="2">
    <source>
        <dbReference type="ARBA" id="ARBA00009658"/>
    </source>
</evidence>
<dbReference type="EMBL" id="JARAOO010000002">
    <property type="protein sequence ID" value="KAJ7978957.1"/>
    <property type="molecule type" value="Genomic_DNA"/>
</dbReference>
<dbReference type="Pfam" id="PF01145">
    <property type="entry name" value="Band_7"/>
    <property type="match status" value="1"/>
</dbReference>
<keyword evidence="4" id="KW-0472">Membrane</keyword>
<dbReference type="Gene3D" id="3.30.479.30">
    <property type="entry name" value="Band 7 domain"/>
    <property type="match status" value="1"/>
</dbReference>
<dbReference type="Proteomes" id="UP001163823">
    <property type="component" value="Chromosome 2"/>
</dbReference>
<keyword evidence="7" id="KW-1185">Reference proteome</keyword>
<accession>A0AAD7QCE0</accession>
<dbReference type="PRINTS" id="PR00679">
    <property type="entry name" value="PROHIBITIN"/>
</dbReference>
<comment type="similarity">
    <text evidence="2 4">Belongs to the prohibitin family.</text>
</comment>
<keyword evidence="4" id="KW-0496">Mitochondrion</keyword>
<keyword evidence="4" id="KW-0999">Mitochondrion inner membrane</keyword>
<comment type="caution">
    <text evidence="6">The sequence shown here is derived from an EMBL/GenBank/DDBJ whole genome shotgun (WGS) entry which is preliminary data.</text>
</comment>
<dbReference type="KEGG" id="qsa:O6P43_002407"/>
<evidence type="ECO:0000313" key="6">
    <source>
        <dbReference type="EMBL" id="KAJ7978957.1"/>
    </source>
</evidence>
<dbReference type="InterPro" id="IPR000163">
    <property type="entry name" value="Prohibitin"/>
</dbReference>
<dbReference type="InterPro" id="IPR001107">
    <property type="entry name" value="Band_7"/>
</dbReference>
<protein>
    <recommendedName>
        <fullName evidence="4">Prohibitin</fullName>
    </recommendedName>
</protein>
<comment type="subcellular location">
    <subcellularLocation>
        <location evidence="1">Mitochondrion inner membrane</location>
        <topology evidence="1">Single-pass type II membrane protein</topology>
    </subcellularLocation>
</comment>
<feature type="domain" description="Band 7" evidence="5">
    <location>
        <begin position="13"/>
        <end position="118"/>
    </location>
</feature>
<dbReference type="GO" id="GO:0005743">
    <property type="term" value="C:mitochondrial inner membrane"/>
    <property type="evidence" value="ECO:0007669"/>
    <property type="project" value="UniProtKB-SubCell"/>
</dbReference>
<proteinExistence type="inferred from homology"/>
<evidence type="ECO:0000313" key="7">
    <source>
        <dbReference type="Proteomes" id="UP001163823"/>
    </source>
</evidence>
<comment type="subunit">
    <text evidence="3">Component of a prohibitin multimeric complex in mitochondrial membranes.</text>
</comment>
<dbReference type="PANTHER" id="PTHR23222:SF0">
    <property type="entry name" value="PROHIBITIN 1"/>
    <property type="match status" value="1"/>
</dbReference>
<dbReference type="SUPFAM" id="SSF117892">
    <property type="entry name" value="Band 7/SPFH domain"/>
    <property type="match status" value="1"/>
</dbReference>
<dbReference type="GO" id="GO:0007005">
    <property type="term" value="P:mitochondrion organization"/>
    <property type="evidence" value="ECO:0007669"/>
    <property type="project" value="TreeGrafter"/>
</dbReference>
<evidence type="ECO:0000256" key="1">
    <source>
        <dbReference type="ARBA" id="ARBA00004140"/>
    </source>
</evidence>
<gene>
    <name evidence="6" type="ORF">O6P43_002407</name>
</gene>
<sequence>MLFDRFHGILDKTIGTKDLQMVNLILRVLSHLDVNRLPVKVQSIGLEYDEKVLLLIRNELLKVMVVQFNADQLLTERPHVSALVRDSLIQKAKDFNIVLDDVAITHLSYKAEFSRAME</sequence>
<reference evidence="6" key="1">
    <citation type="journal article" date="2023" name="Science">
        <title>Elucidation of the pathway for biosynthesis of saponin adjuvants from the soapbark tree.</title>
        <authorList>
            <person name="Reed J."/>
            <person name="Orme A."/>
            <person name="El-Demerdash A."/>
            <person name="Owen C."/>
            <person name="Martin L.B.B."/>
            <person name="Misra R.C."/>
            <person name="Kikuchi S."/>
            <person name="Rejzek M."/>
            <person name="Martin A.C."/>
            <person name="Harkess A."/>
            <person name="Leebens-Mack J."/>
            <person name="Louveau T."/>
            <person name="Stephenson M.J."/>
            <person name="Osbourn A."/>
        </authorList>
    </citation>
    <scope>NUCLEOTIDE SEQUENCE</scope>
    <source>
        <strain evidence="6">S10</strain>
    </source>
</reference>
<dbReference type="AlphaFoldDB" id="A0AAD7QCE0"/>
<dbReference type="PANTHER" id="PTHR23222">
    <property type="entry name" value="PROHIBITIN"/>
    <property type="match status" value="1"/>
</dbReference>